<keyword evidence="2" id="KW-1185">Reference proteome</keyword>
<protein>
    <submittedName>
        <fullName evidence="1">Uncharacterized protein</fullName>
    </submittedName>
</protein>
<reference evidence="1 2" key="1">
    <citation type="submission" date="2019-10" db="EMBL/GenBank/DDBJ databases">
        <title>Pseudopuniceibacterium sp. HQ09 islated from Antarctica.</title>
        <authorList>
            <person name="Liao L."/>
            <person name="Su S."/>
            <person name="Chen B."/>
            <person name="Yu Y."/>
        </authorList>
    </citation>
    <scope>NUCLEOTIDE SEQUENCE [LARGE SCALE GENOMIC DNA]</scope>
    <source>
        <strain evidence="1 2">HQ09</strain>
    </source>
</reference>
<dbReference type="KEGG" id="pshq:F3W81_10110"/>
<dbReference type="AlphaFoldDB" id="A0A7L9WMH8"/>
<evidence type="ECO:0000313" key="2">
    <source>
        <dbReference type="Proteomes" id="UP000594118"/>
    </source>
</evidence>
<dbReference type="Proteomes" id="UP000594118">
    <property type="component" value="Chromosome"/>
</dbReference>
<accession>A0A7L9WMH8</accession>
<organism evidence="1 2">
    <name type="scientific">Pseudooceanicola spongiae</name>
    <dbReference type="NCBI Taxonomy" id="2613965"/>
    <lineage>
        <taxon>Bacteria</taxon>
        <taxon>Pseudomonadati</taxon>
        <taxon>Pseudomonadota</taxon>
        <taxon>Alphaproteobacteria</taxon>
        <taxon>Rhodobacterales</taxon>
        <taxon>Paracoccaceae</taxon>
        <taxon>Pseudooceanicola</taxon>
    </lineage>
</organism>
<evidence type="ECO:0000313" key="1">
    <source>
        <dbReference type="EMBL" id="QOL81132.1"/>
    </source>
</evidence>
<dbReference type="EMBL" id="CP045201">
    <property type="protein sequence ID" value="QOL81132.1"/>
    <property type="molecule type" value="Genomic_DNA"/>
</dbReference>
<sequence>MRTSRTSVTFAHPFSLQGAPGTFPGGTYEVVIEEEQLQGLSFEAWRRTATFLTVHGKGGHARRSEWREISETDLDAALSRDRAFSDASEAALPPQENF</sequence>
<gene>
    <name evidence="1" type="ORF">F3W81_10110</name>
</gene>
<proteinExistence type="predicted"/>
<dbReference type="RefSeq" id="WP_193083453.1">
    <property type="nucleotide sequence ID" value="NZ_CP045201.1"/>
</dbReference>
<name>A0A7L9WMH8_9RHOB</name>